<dbReference type="Pfam" id="PF05036">
    <property type="entry name" value="SPOR"/>
    <property type="match status" value="1"/>
</dbReference>
<dbReference type="AlphaFoldDB" id="A0A0A5I019"/>
<dbReference type="EMBL" id="AVPG01000001">
    <property type="protein sequence ID" value="KGX89202.1"/>
    <property type="molecule type" value="Genomic_DNA"/>
</dbReference>
<dbReference type="OrthoDB" id="2969309at2"/>
<keyword evidence="3" id="KW-0812">Transmembrane</keyword>
<dbReference type="Gene3D" id="3.30.70.1070">
    <property type="entry name" value="Sporulation related repeat"/>
    <property type="match status" value="1"/>
</dbReference>
<evidence type="ECO:0000313" key="6">
    <source>
        <dbReference type="Proteomes" id="UP000030401"/>
    </source>
</evidence>
<sequence>MDDSKKISIRINGEDTELGQEGKDEKQQAFQVASEEQASAVEDWIKEKEKAEEENKYYKTSKRNRPSFSKVKSALRRQRKEVRLTAGMKRMFLASISAVLVGVFLGLLMIRIFAGGDGQQMVGEDQGVVIPADSEDQASEAIKQAYSFPAVNLLVVQAGVFSTKDKAENWQQDMDEQGIETYIWPRDEQYYLLAGVASSENQASNIVDEIQNQGFDAFVKEWSVQGGEKQVEKKEGDWVAAGMDHWSMLVEEANEMDESVMGEMTTWIESRPSEVTESTSFLIANMEKLLNAAQAGGQEEIQQHLLHVWHSYEQFMQ</sequence>
<dbReference type="PROSITE" id="PS51724">
    <property type="entry name" value="SPOR"/>
    <property type="match status" value="1"/>
</dbReference>
<evidence type="ECO:0000256" key="2">
    <source>
        <dbReference type="SAM" id="MobiDB-lite"/>
    </source>
</evidence>
<evidence type="ECO:0000256" key="3">
    <source>
        <dbReference type="SAM" id="Phobius"/>
    </source>
</evidence>
<dbReference type="STRING" id="1385512.N784_01410"/>
<reference evidence="5 6" key="1">
    <citation type="submission" date="2013-08" db="EMBL/GenBank/DDBJ databases">
        <authorList>
            <person name="Huang J."/>
            <person name="Wang G."/>
        </authorList>
    </citation>
    <scope>NUCLEOTIDE SEQUENCE [LARGE SCALE GENOMIC DNA]</scope>
    <source>
        <strain evidence="5 6">JSM 072002</strain>
    </source>
</reference>
<gene>
    <name evidence="5" type="ORF">N784_01410</name>
</gene>
<accession>A0A0A5I019</accession>
<dbReference type="InterPro" id="IPR007730">
    <property type="entry name" value="SPOR-like_dom"/>
</dbReference>
<dbReference type="GO" id="GO:0042834">
    <property type="term" value="F:peptidoglycan binding"/>
    <property type="evidence" value="ECO:0007669"/>
    <property type="project" value="InterPro"/>
</dbReference>
<feature type="coiled-coil region" evidence="1">
    <location>
        <begin position="34"/>
        <end position="61"/>
    </location>
</feature>
<proteinExistence type="predicted"/>
<evidence type="ECO:0000313" key="5">
    <source>
        <dbReference type="EMBL" id="KGX89202.1"/>
    </source>
</evidence>
<comment type="caution">
    <text evidence="5">The sequence shown here is derived from an EMBL/GenBank/DDBJ whole genome shotgun (WGS) entry which is preliminary data.</text>
</comment>
<feature type="region of interest" description="Disordered" evidence="2">
    <location>
        <begin position="1"/>
        <end position="29"/>
    </location>
</feature>
<evidence type="ECO:0000256" key="1">
    <source>
        <dbReference type="SAM" id="Coils"/>
    </source>
</evidence>
<organism evidence="5 6">
    <name type="scientific">Pontibacillus litoralis JSM 072002</name>
    <dbReference type="NCBI Taxonomy" id="1385512"/>
    <lineage>
        <taxon>Bacteria</taxon>
        <taxon>Bacillati</taxon>
        <taxon>Bacillota</taxon>
        <taxon>Bacilli</taxon>
        <taxon>Bacillales</taxon>
        <taxon>Bacillaceae</taxon>
        <taxon>Pontibacillus</taxon>
    </lineage>
</organism>
<keyword evidence="3" id="KW-1133">Transmembrane helix</keyword>
<dbReference type="Proteomes" id="UP000030401">
    <property type="component" value="Unassembled WGS sequence"/>
</dbReference>
<evidence type="ECO:0000259" key="4">
    <source>
        <dbReference type="PROSITE" id="PS51724"/>
    </source>
</evidence>
<dbReference type="eggNOG" id="ENOG50332DG">
    <property type="taxonomic scope" value="Bacteria"/>
</dbReference>
<name>A0A0A5I019_9BACI</name>
<dbReference type="InterPro" id="IPR036680">
    <property type="entry name" value="SPOR-like_sf"/>
</dbReference>
<keyword evidence="6" id="KW-1185">Reference proteome</keyword>
<protein>
    <recommendedName>
        <fullName evidence="4">SPOR domain-containing protein</fullName>
    </recommendedName>
</protein>
<keyword evidence="3" id="KW-0472">Membrane</keyword>
<feature type="domain" description="SPOR" evidence="4">
    <location>
        <begin position="148"/>
        <end position="222"/>
    </location>
</feature>
<dbReference type="SUPFAM" id="SSF110997">
    <property type="entry name" value="Sporulation related repeat"/>
    <property type="match status" value="1"/>
</dbReference>
<feature type="transmembrane region" description="Helical" evidence="3">
    <location>
        <begin position="92"/>
        <end position="114"/>
    </location>
</feature>
<dbReference type="RefSeq" id="WP_036831242.1">
    <property type="nucleotide sequence ID" value="NZ_AVPG01000001.1"/>
</dbReference>
<keyword evidence="1" id="KW-0175">Coiled coil</keyword>